<accession>A0A6J7J8E4</accession>
<feature type="domain" description="Gfo/Idh/MocA-like oxidoreductase N-terminal" evidence="3">
    <location>
        <begin position="3"/>
        <end position="112"/>
    </location>
</feature>
<dbReference type="PANTHER" id="PTHR22604">
    <property type="entry name" value="OXIDOREDUCTASES"/>
    <property type="match status" value="1"/>
</dbReference>
<dbReference type="AlphaFoldDB" id="A0A6J7J8E4"/>
<comment type="similarity">
    <text evidence="1">Belongs to the Gfo/Idh/MocA family.</text>
</comment>
<dbReference type="SUPFAM" id="SSF55347">
    <property type="entry name" value="Glyceraldehyde-3-phosphate dehydrogenase-like, C-terminal domain"/>
    <property type="match status" value="1"/>
</dbReference>
<evidence type="ECO:0000259" key="4">
    <source>
        <dbReference type="Pfam" id="PF22725"/>
    </source>
</evidence>
<dbReference type="InterPro" id="IPR055170">
    <property type="entry name" value="GFO_IDH_MocA-like_dom"/>
</dbReference>
<feature type="domain" description="GFO/IDH/MocA-like oxidoreductase" evidence="4">
    <location>
        <begin position="127"/>
        <end position="240"/>
    </location>
</feature>
<dbReference type="GO" id="GO:0000166">
    <property type="term" value="F:nucleotide binding"/>
    <property type="evidence" value="ECO:0007669"/>
    <property type="project" value="InterPro"/>
</dbReference>
<name>A0A6J7J8E4_9ZZZZ</name>
<evidence type="ECO:0000313" key="5">
    <source>
        <dbReference type="EMBL" id="CAB4939608.1"/>
    </source>
</evidence>
<dbReference type="GO" id="GO:0016491">
    <property type="term" value="F:oxidoreductase activity"/>
    <property type="evidence" value="ECO:0007669"/>
    <property type="project" value="UniProtKB-KW"/>
</dbReference>
<dbReference type="Pfam" id="PF01408">
    <property type="entry name" value="GFO_IDH_MocA"/>
    <property type="match status" value="1"/>
</dbReference>
<protein>
    <submittedName>
        <fullName evidence="5">Unannotated protein</fullName>
    </submittedName>
</protein>
<organism evidence="5">
    <name type="scientific">freshwater metagenome</name>
    <dbReference type="NCBI Taxonomy" id="449393"/>
    <lineage>
        <taxon>unclassified sequences</taxon>
        <taxon>metagenomes</taxon>
        <taxon>ecological metagenomes</taxon>
    </lineage>
</organism>
<sequence length="317" mass="33884">MTIRWGFLGAGWIATRAMAPAVHAAQGARLHAVASRSAERSAGLEPGIVHPSYDRLIEDPSVDAVYICLANDQHLEWAIRALAAGKHVLCEKPLGLDAGEARRMAEAAVFADRLLVEAVWTRWHPRFRRLAELVGSGALGEITAIDSAFTFPGQIDGNYRADPRKGGGALLDTGGYQVHAWADFTGGAQIVEVERANSSTGPSGVDLTTEVTAVVDGVIRATALSSFEQPEAQHLRVLGSDVLAATGIGPAFTAWREETTLIIGDHEESFAPVDAYQVMVEQVSARIEGREAWIVPMSDSIRVAEVLGAIRSAAHHP</sequence>
<dbReference type="InterPro" id="IPR036291">
    <property type="entry name" value="NAD(P)-bd_dom_sf"/>
</dbReference>
<dbReference type="Pfam" id="PF22725">
    <property type="entry name" value="GFO_IDH_MocA_C3"/>
    <property type="match status" value="1"/>
</dbReference>
<dbReference type="EMBL" id="CAFBNE010000018">
    <property type="protein sequence ID" value="CAB4939608.1"/>
    <property type="molecule type" value="Genomic_DNA"/>
</dbReference>
<keyword evidence="2" id="KW-0560">Oxidoreductase</keyword>
<gene>
    <name evidence="5" type="ORF">UFOPK3772_00824</name>
</gene>
<evidence type="ECO:0000256" key="1">
    <source>
        <dbReference type="ARBA" id="ARBA00010928"/>
    </source>
</evidence>
<evidence type="ECO:0000256" key="2">
    <source>
        <dbReference type="ARBA" id="ARBA00023002"/>
    </source>
</evidence>
<dbReference type="InterPro" id="IPR050984">
    <property type="entry name" value="Gfo/Idh/MocA_domain"/>
</dbReference>
<dbReference type="Gene3D" id="3.40.50.720">
    <property type="entry name" value="NAD(P)-binding Rossmann-like Domain"/>
    <property type="match status" value="1"/>
</dbReference>
<dbReference type="Gene3D" id="3.30.360.10">
    <property type="entry name" value="Dihydrodipicolinate Reductase, domain 2"/>
    <property type="match status" value="1"/>
</dbReference>
<dbReference type="InterPro" id="IPR000683">
    <property type="entry name" value="Gfo/Idh/MocA-like_OxRdtase_N"/>
</dbReference>
<reference evidence="5" key="1">
    <citation type="submission" date="2020-05" db="EMBL/GenBank/DDBJ databases">
        <authorList>
            <person name="Chiriac C."/>
            <person name="Salcher M."/>
            <person name="Ghai R."/>
            <person name="Kavagutti S V."/>
        </authorList>
    </citation>
    <scope>NUCLEOTIDE SEQUENCE</scope>
</reference>
<proteinExistence type="inferred from homology"/>
<dbReference type="SUPFAM" id="SSF51735">
    <property type="entry name" value="NAD(P)-binding Rossmann-fold domains"/>
    <property type="match status" value="1"/>
</dbReference>
<dbReference type="PANTHER" id="PTHR22604:SF105">
    <property type="entry name" value="TRANS-1,2-DIHYDROBENZENE-1,2-DIOL DEHYDROGENASE"/>
    <property type="match status" value="1"/>
</dbReference>
<evidence type="ECO:0000259" key="3">
    <source>
        <dbReference type="Pfam" id="PF01408"/>
    </source>
</evidence>